<dbReference type="InterPro" id="IPR006935">
    <property type="entry name" value="Helicase/UvrB_N"/>
</dbReference>
<evidence type="ECO:0000259" key="1">
    <source>
        <dbReference type="PROSITE" id="PS51192"/>
    </source>
</evidence>
<dbReference type="EMBL" id="JABBCP010000004">
    <property type="protein sequence ID" value="NMF55975.1"/>
    <property type="molecule type" value="Genomic_DNA"/>
</dbReference>
<dbReference type="Gene3D" id="3.40.50.300">
    <property type="entry name" value="P-loop containing nucleotide triphosphate hydrolases"/>
    <property type="match status" value="2"/>
</dbReference>
<dbReference type="GO" id="GO:0003677">
    <property type="term" value="F:DNA binding"/>
    <property type="evidence" value="ECO:0007669"/>
    <property type="project" value="InterPro"/>
</dbReference>
<keyword evidence="2" id="KW-0547">Nucleotide-binding</keyword>
<sequence length="847" mass="93910">MVDFKKMAASQNPTLRIKPDEIFDRLPKPQSFDDLHSSQAEVLDAWFANRKTKDTVIKLNTGGGKTLIGLLIALSSARELKRGALYLVDNKQLVHQVCEQARTLGIPASEYNGRGSLTADFRNGSTILVAHYQALFNGKSSFGLEGGPEAEEVSVIIIDDAHSSFDSVRSAFTVEVNASDAPDLYQKVAMLFRLSFDDIDKVSTFDDFVSGTRTAGEEVLEVPFWAWEKHRQKVARSISDFAASNKKGTPTANSISFGWDLIKDDLKYCLATLSRDRFSITPILPLVEKFPTFEEAPRRVYMSATFADESAIVRSFGCKKDDINVISPKTLAGVGRRMVLEIGAKEELRTALVEKMIALAKDKKGVVVLEPSFATAEQWKQLGIPTVKGGSEVVQAVNDLKVSKLDTPIVFANRYNGIDLPGDACRMLVVSGIPKGMSDHHKLMSKILVHSKVYARSIAQNIEQAMGRGTRGSGDYCVVALIGFDLCEWVNDNRHAVFLTPTTRAQIECGQGIMNEVKSAKDFVEVIDQGVNDDPDFAAYLSSYVADKVNDFESVDDSMLEDFALCERKALNEWRKGRSGRAVELLKQFTNSENIDNSVKGLVLRLAAQIAYSDDDVETSRELQTRANGLNRSLAKPMFSSSDSDVSLQARKIIEFISYQTRKSSDVSTKFDTDLKSLSEQCDSKEFESKLELLGKYLGASSKRCDDNGDGPDVAWVFEEEDIAFAFEAKNEKLSDNPLTKQEHGQLQVAKEWLRAQYPKMKCFAISVHPNNLAYKNASAESALVLTLNKLNELVKSIGQLIAILSHGTLNEGGRLAECEMLIDQHNLRPDQILDTRVETFIAKEQR</sequence>
<keyword evidence="2" id="KW-0347">Helicase</keyword>
<proteinExistence type="predicted"/>
<dbReference type="Pfam" id="PF04851">
    <property type="entry name" value="ResIII"/>
    <property type="match status" value="1"/>
</dbReference>
<dbReference type="SMART" id="SM00491">
    <property type="entry name" value="HELICc2"/>
    <property type="match status" value="1"/>
</dbReference>
<dbReference type="GO" id="GO:0016818">
    <property type="term" value="F:hydrolase activity, acting on acid anhydrides, in phosphorus-containing anhydrides"/>
    <property type="evidence" value="ECO:0007669"/>
    <property type="project" value="InterPro"/>
</dbReference>
<keyword evidence="2" id="KW-0067">ATP-binding</keyword>
<dbReference type="GO" id="GO:0004386">
    <property type="term" value="F:helicase activity"/>
    <property type="evidence" value="ECO:0007669"/>
    <property type="project" value="UniProtKB-KW"/>
</dbReference>
<dbReference type="RefSeq" id="WP_169277607.1">
    <property type="nucleotide sequence ID" value="NZ_JABBCP010000004.1"/>
</dbReference>
<evidence type="ECO:0000313" key="3">
    <source>
        <dbReference type="Proteomes" id="UP000546970"/>
    </source>
</evidence>
<dbReference type="AlphaFoldDB" id="A0A7X9UCG3"/>
<dbReference type="GO" id="GO:0005524">
    <property type="term" value="F:ATP binding"/>
    <property type="evidence" value="ECO:0007669"/>
    <property type="project" value="InterPro"/>
</dbReference>
<dbReference type="SUPFAM" id="SSF52540">
    <property type="entry name" value="P-loop containing nucleoside triphosphate hydrolases"/>
    <property type="match status" value="2"/>
</dbReference>
<reference evidence="2 3" key="1">
    <citation type="submission" date="2020-04" db="EMBL/GenBank/DDBJ databases">
        <title>Collinsella sp. KGMB02528 nov., an anaerobic actinobacterium isolated from human feces.</title>
        <authorList>
            <person name="Han K.-I."/>
            <person name="Eom M.K."/>
            <person name="Kim J.-S."/>
            <person name="Lee K.C."/>
            <person name="Suh M.K."/>
            <person name="Park S.-H."/>
            <person name="Lee J.H."/>
            <person name="Kang S.W."/>
            <person name="Park J.-E."/>
            <person name="Oh B.S."/>
            <person name="Yu S.Y."/>
            <person name="Choi S.-H."/>
            <person name="Lee D.H."/>
            <person name="Yoon H."/>
            <person name="Kim B.-Y."/>
            <person name="Lee J.H."/>
            <person name="Lee J.-S."/>
        </authorList>
    </citation>
    <scope>NUCLEOTIDE SEQUENCE [LARGE SCALE GENOMIC DNA]</scope>
    <source>
        <strain evidence="2 3">KGMB02528</strain>
    </source>
</reference>
<dbReference type="GO" id="GO:0006139">
    <property type="term" value="P:nucleobase-containing compound metabolic process"/>
    <property type="evidence" value="ECO:0007669"/>
    <property type="project" value="InterPro"/>
</dbReference>
<dbReference type="InterPro" id="IPR014001">
    <property type="entry name" value="Helicase_ATP-bd"/>
</dbReference>
<evidence type="ECO:0000313" key="2">
    <source>
        <dbReference type="EMBL" id="NMF55975.1"/>
    </source>
</evidence>
<keyword evidence="2" id="KW-0378">Hydrolase</keyword>
<feature type="domain" description="Helicase ATP-binding" evidence="1">
    <location>
        <begin position="46"/>
        <end position="324"/>
    </location>
</feature>
<dbReference type="InterPro" id="IPR006555">
    <property type="entry name" value="ATP-dep_Helicase_C"/>
</dbReference>
<dbReference type="SMART" id="SM00487">
    <property type="entry name" value="DEXDc"/>
    <property type="match status" value="1"/>
</dbReference>
<protein>
    <submittedName>
        <fullName evidence="2">DEAD/DEAH box helicase family protein</fullName>
    </submittedName>
</protein>
<accession>A0A7X9UCG3</accession>
<gene>
    <name evidence="2" type="ORF">HF320_06505</name>
</gene>
<dbReference type="PROSITE" id="PS51192">
    <property type="entry name" value="HELICASE_ATP_BIND_1"/>
    <property type="match status" value="1"/>
</dbReference>
<keyword evidence="3" id="KW-1185">Reference proteome</keyword>
<organism evidence="2 3">
    <name type="scientific">Collinsella acetigenes</name>
    <dbReference type="NCBI Taxonomy" id="2713419"/>
    <lineage>
        <taxon>Bacteria</taxon>
        <taxon>Bacillati</taxon>
        <taxon>Actinomycetota</taxon>
        <taxon>Coriobacteriia</taxon>
        <taxon>Coriobacteriales</taxon>
        <taxon>Coriobacteriaceae</taxon>
        <taxon>Collinsella</taxon>
    </lineage>
</organism>
<name>A0A7X9UCG3_9ACTN</name>
<dbReference type="InterPro" id="IPR027417">
    <property type="entry name" value="P-loop_NTPase"/>
</dbReference>
<comment type="caution">
    <text evidence="2">The sequence shown here is derived from an EMBL/GenBank/DDBJ whole genome shotgun (WGS) entry which is preliminary data.</text>
</comment>
<dbReference type="Proteomes" id="UP000546970">
    <property type="component" value="Unassembled WGS sequence"/>
</dbReference>